<protein>
    <submittedName>
        <fullName evidence="2">Uncharacterized protein</fullName>
    </submittedName>
</protein>
<evidence type="ECO:0000313" key="3">
    <source>
        <dbReference type="Proteomes" id="UP000285405"/>
    </source>
</evidence>
<comment type="caution">
    <text evidence="2">The sequence shown here is derived from an EMBL/GenBank/DDBJ whole genome shotgun (WGS) entry which is preliminary data.</text>
</comment>
<reference evidence="2 3" key="1">
    <citation type="journal article" date="2018" name="BMC Genomics">
        <title>Comparative genome analyses reveal sequence features reflecting distinct modes of host-adaptation between dicot and monocot powdery mildew.</title>
        <authorList>
            <person name="Wu Y."/>
            <person name="Ma X."/>
            <person name="Pan Z."/>
            <person name="Kale S.D."/>
            <person name="Song Y."/>
            <person name="King H."/>
            <person name="Zhang Q."/>
            <person name="Presley C."/>
            <person name="Deng X."/>
            <person name="Wei C.I."/>
            <person name="Xiao S."/>
        </authorList>
    </citation>
    <scope>NUCLEOTIDE SEQUENCE [LARGE SCALE GENOMIC DNA]</scope>
    <source>
        <strain evidence="2">UCSC1</strain>
    </source>
</reference>
<dbReference type="EMBL" id="MCBR01021957">
    <property type="protein sequence ID" value="RKF53625.1"/>
    <property type="molecule type" value="Genomic_DNA"/>
</dbReference>
<feature type="region of interest" description="Disordered" evidence="1">
    <location>
        <begin position="1"/>
        <end position="46"/>
    </location>
</feature>
<proteinExistence type="predicted"/>
<evidence type="ECO:0000313" key="2">
    <source>
        <dbReference type="EMBL" id="RKF53625.1"/>
    </source>
</evidence>
<feature type="region of interest" description="Disordered" evidence="1">
    <location>
        <begin position="79"/>
        <end position="106"/>
    </location>
</feature>
<dbReference type="Proteomes" id="UP000285405">
    <property type="component" value="Unassembled WGS sequence"/>
</dbReference>
<evidence type="ECO:0000256" key="1">
    <source>
        <dbReference type="SAM" id="MobiDB-lite"/>
    </source>
</evidence>
<feature type="compositionally biased region" description="Polar residues" evidence="1">
    <location>
        <begin position="79"/>
        <end position="90"/>
    </location>
</feature>
<name>A0A420H856_9PEZI</name>
<dbReference type="AlphaFoldDB" id="A0A420H856"/>
<gene>
    <name evidence="2" type="ORF">GcC1_219041</name>
</gene>
<organism evidence="2 3">
    <name type="scientific">Golovinomyces cichoracearum</name>
    <dbReference type="NCBI Taxonomy" id="62708"/>
    <lineage>
        <taxon>Eukaryota</taxon>
        <taxon>Fungi</taxon>
        <taxon>Dikarya</taxon>
        <taxon>Ascomycota</taxon>
        <taxon>Pezizomycotina</taxon>
        <taxon>Leotiomycetes</taxon>
        <taxon>Erysiphales</taxon>
        <taxon>Erysiphaceae</taxon>
        <taxon>Golovinomyces</taxon>
    </lineage>
</organism>
<sequence>MSEYLNPVDTPMDFKNSIHEQQSEPSQSQEQRNHGSEESNFPNLPPAMYEAICEKISRQIMNQFTSHFTKVPNSNVSNFPTSIPNSTPQPVNVHMKGNKWPVGTAT</sequence>
<accession>A0A420H856</accession>